<dbReference type="EMBL" id="JAGPNK010000033">
    <property type="protein sequence ID" value="KAH7303499.1"/>
    <property type="molecule type" value="Genomic_DNA"/>
</dbReference>
<dbReference type="Pfam" id="PF22998">
    <property type="entry name" value="GNAT_LYC1-like"/>
    <property type="match status" value="1"/>
</dbReference>
<dbReference type="SUPFAM" id="SSF55729">
    <property type="entry name" value="Acyl-CoA N-acyltransferases (Nat)"/>
    <property type="match status" value="1"/>
</dbReference>
<dbReference type="OrthoDB" id="2020070at2759"/>
<dbReference type="PANTHER" id="PTHR34815">
    <property type="entry name" value="LYSINE ACETYLTRANSFERASE"/>
    <property type="match status" value="1"/>
</dbReference>
<evidence type="ECO:0000313" key="3">
    <source>
        <dbReference type="Proteomes" id="UP000813444"/>
    </source>
</evidence>
<dbReference type="InterPro" id="IPR016181">
    <property type="entry name" value="Acyl_CoA_acyltransferase"/>
</dbReference>
<dbReference type="Gene3D" id="3.40.630.30">
    <property type="match status" value="1"/>
</dbReference>
<keyword evidence="3" id="KW-1185">Reference proteome</keyword>
<name>A0A8K0WJJ2_9HYPO</name>
<proteinExistence type="predicted"/>
<comment type="caution">
    <text evidence="2">The sequence shown here is derived from an EMBL/GenBank/DDBJ whole genome shotgun (WGS) entry which is preliminary data.</text>
</comment>
<dbReference type="Pfam" id="PF13527">
    <property type="entry name" value="Acetyltransf_9"/>
    <property type="match status" value="1"/>
</dbReference>
<reference evidence="2" key="1">
    <citation type="journal article" date="2021" name="Nat. Commun.">
        <title>Genetic determinants of endophytism in the Arabidopsis root mycobiome.</title>
        <authorList>
            <person name="Mesny F."/>
            <person name="Miyauchi S."/>
            <person name="Thiergart T."/>
            <person name="Pickel B."/>
            <person name="Atanasova L."/>
            <person name="Karlsson M."/>
            <person name="Huettel B."/>
            <person name="Barry K.W."/>
            <person name="Haridas S."/>
            <person name="Chen C."/>
            <person name="Bauer D."/>
            <person name="Andreopoulos W."/>
            <person name="Pangilinan J."/>
            <person name="LaButti K."/>
            <person name="Riley R."/>
            <person name="Lipzen A."/>
            <person name="Clum A."/>
            <person name="Drula E."/>
            <person name="Henrissat B."/>
            <person name="Kohler A."/>
            <person name="Grigoriev I.V."/>
            <person name="Martin F.M."/>
            <person name="Hacquard S."/>
        </authorList>
    </citation>
    <scope>NUCLEOTIDE SEQUENCE</scope>
    <source>
        <strain evidence="2">MPI-CAGE-CH-0235</strain>
    </source>
</reference>
<dbReference type="Proteomes" id="UP000813444">
    <property type="component" value="Unassembled WGS sequence"/>
</dbReference>
<protein>
    <recommendedName>
        <fullName evidence="1">LYC1 C-terminal domain-containing protein</fullName>
    </recommendedName>
</protein>
<organism evidence="2 3">
    <name type="scientific">Stachybotrys elegans</name>
    <dbReference type="NCBI Taxonomy" id="80388"/>
    <lineage>
        <taxon>Eukaryota</taxon>
        <taxon>Fungi</taxon>
        <taxon>Dikarya</taxon>
        <taxon>Ascomycota</taxon>
        <taxon>Pezizomycotina</taxon>
        <taxon>Sordariomycetes</taxon>
        <taxon>Hypocreomycetidae</taxon>
        <taxon>Hypocreales</taxon>
        <taxon>Stachybotryaceae</taxon>
        <taxon>Stachybotrys</taxon>
    </lineage>
</organism>
<dbReference type="InterPro" id="IPR053013">
    <property type="entry name" value="LAT"/>
</dbReference>
<sequence length="367" mass="40608">MPQSMPVTINGPDGPLEAILGEATSAQRVACWELASVVFAPQIPASLFVEHLKTMFNHKLVRDNGERYWCISRADDPMTVMAMCGTIRRAFLIRDNESMREEEGFCIFAVATHIQYRRLGLAKMIMKYVSEWLDGDARAPVSMLYTSVGDFYVSMGWEMLSANASTIRASTGSFGEPSQSGLPFSRFLSDDEMPELCERDVQDLKESFEKVSVGADEVHLAVIPNHDIISYLHEWGDVASAGIQGKTSPNHGAICEAADTWMTWHHRLDKLVITRVRTPPGNKPGDSESLASLLLLAVDEARNLGFSTIVVWEPSEGLLQALELVKNDSTIVVETAARSNSITSVRWKGSNQARKTILHLNENYAAS</sequence>
<dbReference type="AlphaFoldDB" id="A0A8K0WJJ2"/>
<evidence type="ECO:0000259" key="1">
    <source>
        <dbReference type="Pfam" id="PF22998"/>
    </source>
</evidence>
<feature type="domain" description="LYC1 C-terminal" evidence="1">
    <location>
        <begin position="183"/>
        <end position="365"/>
    </location>
</feature>
<dbReference type="InterPro" id="IPR055100">
    <property type="entry name" value="GNAT_LYC1-like"/>
</dbReference>
<accession>A0A8K0WJJ2</accession>
<evidence type="ECO:0000313" key="2">
    <source>
        <dbReference type="EMBL" id="KAH7303499.1"/>
    </source>
</evidence>
<dbReference type="PANTHER" id="PTHR34815:SF4">
    <property type="entry name" value="N-ACETYLTRANSFERASE DOMAIN-CONTAINING PROTEIN"/>
    <property type="match status" value="1"/>
</dbReference>
<gene>
    <name evidence="2" type="ORF">B0I35DRAFT_364935</name>
</gene>